<sequence length="290" mass="31153">MILLATLISYPRAIILGLLQGVAELFPVSSLGHSVILPKLFGWDIHQNDKYFLTFLVATHLATAIVLLGFFWRDWVRILKGIGRSLRDREIRADDTDAKLGWLLIVGTIPAGILGLALEHKLRAVFASATSAAVFLTLNGLLLYGTERLRRRAPDTEGDDDTRIARKMSWRGAVLVGAAQALALIPGLSRSGATMGGGLLVGLSNKDAARFAFLLATPIIGAAAILKLPELFGPEGDGVRGPALVGALCSAVTAYLAVRFLMRFFETKTLTPFAIYCFFAGLAATVYLVA</sequence>
<organism evidence="13">
    <name type="scientific">freshwater metagenome</name>
    <dbReference type="NCBI Taxonomy" id="449393"/>
    <lineage>
        <taxon>unclassified sequences</taxon>
        <taxon>metagenomes</taxon>
        <taxon>ecological metagenomes</taxon>
    </lineage>
</organism>
<protein>
    <recommendedName>
        <fullName evidence="4">Undecaprenyl-diphosphatase</fullName>
        <ecNumber evidence="3">3.6.1.27</ecNumber>
    </recommendedName>
    <alternativeName>
        <fullName evidence="10">Undecaprenyl pyrophosphate phosphatase</fullName>
    </alternativeName>
</protein>
<feature type="transmembrane region" description="Helical" evidence="12">
    <location>
        <begin position="270"/>
        <end position="289"/>
    </location>
</feature>
<comment type="catalytic activity">
    <reaction evidence="11">
        <text>di-trans,octa-cis-undecaprenyl diphosphate + H2O = di-trans,octa-cis-undecaprenyl phosphate + phosphate + H(+)</text>
        <dbReference type="Rhea" id="RHEA:28094"/>
        <dbReference type="ChEBI" id="CHEBI:15377"/>
        <dbReference type="ChEBI" id="CHEBI:15378"/>
        <dbReference type="ChEBI" id="CHEBI:43474"/>
        <dbReference type="ChEBI" id="CHEBI:58405"/>
        <dbReference type="ChEBI" id="CHEBI:60392"/>
        <dbReference type="EC" id="3.6.1.27"/>
    </reaction>
</comment>
<comment type="subcellular location">
    <subcellularLocation>
        <location evidence="1">Cell membrane</location>
        <topology evidence="1">Multi-pass membrane protein</topology>
    </subcellularLocation>
</comment>
<evidence type="ECO:0000313" key="13">
    <source>
        <dbReference type="EMBL" id="CAB4698949.1"/>
    </source>
</evidence>
<keyword evidence="9 12" id="KW-0472">Membrane</keyword>
<dbReference type="PANTHER" id="PTHR30622">
    <property type="entry name" value="UNDECAPRENYL-DIPHOSPHATASE"/>
    <property type="match status" value="1"/>
</dbReference>
<feature type="transmembrane region" description="Helical" evidence="12">
    <location>
        <begin position="12"/>
        <end position="31"/>
    </location>
</feature>
<keyword evidence="6 12" id="KW-0812">Transmembrane</keyword>
<evidence type="ECO:0000256" key="2">
    <source>
        <dbReference type="ARBA" id="ARBA00010621"/>
    </source>
</evidence>
<evidence type="ECO:0000256" key="11">
    <source>
        <dbReference type="ARBA" id="ARBA00047594"/>
    </source>
</evidence>
<dbReference type="InterPro" id="IPR003824">
    <property type="entry name" value="UppP"/>
</dbReference>
<evidence type="ECO:0000256" key="9">
    <source>
        <dbReference type="ARBA" id="ARBA00023136"/>
    </source>
</evidence>
<name>A0A6J6PJT1_9ZZZZ</name>
<feature type="transmembrane region" description="Helical" evidence="12">
    <location>
        <begin position="238"/>
        <end position="258"/>
    </location>
</feature>
<evidence type="ECO:0000256" key="10">
    <source>
        <dbReference type="ARBA" id="ARBA00032707"/>
    </source>
</evidence>
<dbReference type="HAMAP" id="MF_01006">
    <property type="entry name" value="Undec_diphosphatase"/>
    <property type="match status" value="1"/>
</dbReference>
<keyword evidence="7" id="KW-0378">Hydrolase</keyword>
<dbReference type="GO" id="GO:0005886">
    <property type="term" value="C:plasma membrane"/>
    <property type="evidence" value="ECO:0007669"/>
    <property type="project" value="UniProtKB-SubCell"/>
</dbReference>
<evidence type="ECO:0000256" key="8">
    <source>
        <dbReference type="ARBA" id="ARBA00022989"/>
    </source>
</evidence>
<accession>A0A6J6PJT1</accession>
<feature type="transmembrane region" description="Helical" evidence="12">
    <location>
        <begin position="170"/>
        <end position="188"/>
    </location>
</feature>
<evidence type="ECO:0000256" key="4">
    <source>
        <dbReference type="ARBA" id="ARBA00021581"/>
    </source>
</evidence>
<dbReference type="EMBL" id="CAEZXP010000003">
    <property type="protein sequence ID" value="CAB4698949.1"/>
    <property type="molecule type" value="Genomic_DNA"/>
</dbReference>
<proteinExistence type="inferred from homology"/>
<evidence type="ECO:0000256" key="1">
    <source>
        <dbReference type="ARBA" id="ARBA00004651"/>
    </source>
</evidence>
<dbReference type="AlphaFoldDB" id="A0A6J6PJT1"/>
<evidence type="ECO:0000256" key="5">
    <source>
        <dbReference type="ARBA" id="ARBA00022475"/>
    </source>
</evidence>
<keyword evidence="5" id="KW-1003">Cell membrane</keyword>
<dbReference type="EC" id="3.6.1.27" evidence="3"/>
<evidence type="ECO:0000256" key="7">
    <source>
        <dbReference type="ARBA" id="ARBA00022801"/>
    </source>
</evidence>
<feature type="transmembrane region" description="Helical" evidence="12">
    <location>
        <begin position="51"/>
        <end position="72"/>
    </location>
</feature>
<dbReference type="Pfam" id="PF02673">
    <property type="entry name" value="BacA"/>
    <property type="match status" value="1"/>
</dbReference>
<reference evidence="13" key="1">
    <citation type="submission" date="2020-05" db="EMBL/GenBank/DDBJ databases">
        <authorList>
            <person name="Chiriac C."/>
            <person name="Salcher M."/>
            <person name="Ghai R."/>
            <person name="Kavagutti S V."/>
        </authorList>
    </citation>
    <scope>NUCLEOTIDE SEQUENCE</scope>
</reference>
<gene>
    <name evidence="13" type="ORF">UFOPK2399_01220</name>
</gene>
<evidence type="ECO:0000256" key="12">
    <source>
        <dbReference type="SAM" id="Phobius"/>
    </source>
</evidence>
<dbReference type="PANTHER" id="PTHR30622:SF4">
    <property type="entry name" value="UNDECAPRENYL-DIPHOSPHATASE"/>
    <property type="match status" value="1"/>
</dbReference>
<feature type="transmembrane region" description="Helical" evidence="12">
    <location>
        <begin position="124"/>
        <end position="144"/>
    </location>
</feature>
<dbReference type="GO" id="GO:0050380">
    <property type="term" value="F:undecaprenyl-diphosphatase activity"/>
    <property type="evidence" value="ECO:0007669"/>
    <property type="project" value="UniProtKB-EC"/>
</dbReference>
<comment type="similarity">
    <text evidence="2">Belongs to the UppP family.</text>
</comment>
<keyword evidence="8 12" id="KW-1133">Transmembrane helix</keyword>
<feature type="transmembrane region" description="Helical" evidence="12">
    <location>
        <begin position="100"/>
        <end position="118"/>
    </location>
</feature>
<evidence type="ECO:0000256" key="3">
    <source>
        <dbReference type="ARBA" id="ARBA00012374"/>
    </source>
</evidence>
<feature type="transmembrane region" description="Helical" evidence="12">
    <location>
        <begin position="208"/>
        <end position="226"/>
    </location>
</feature>
<evidence type="ECO:0000256" key="6">
    <source>
        <dbReference type="ARBA" id="ARBA00022692"/>
    </source>
</evidence>